<evidence type="ECO:0000313" key="3">
    <source>
        <dbReference type="Proteomes" id="UP001145087"/>
    </source>
</evidence>
<comment type="caution">
    <text evidence="2">The sequence shown here is derived from an EMBL/GenBank/DDBJ whole genome shotgun (WGS) entry which is preliminary data.</text>
</comment>
<sequence length="129" mass="15083">MEYFPSEELLLPLLMAGAVVLFLLYKYYNRYTGIKAVELLLREYYQEQGIELVSISKLKTADKLKYGVPINPLISFYSTPFQIFSALDETYCRMLETKDASGKEHMRYVEITFTGKKGMHVNEFDTFEF</sequence>
<reference evidence="2" key="1">
    <citation type="submission" date="2022-11" db="EMBL/GenBank/DDBJ databases">
        <title>Marilongibacter aestuarii gen. nov., sp. nov., isolated from tidal flat sediment.</title>
        <authorList>
            <person name="Jiayan W."/>
        </authorList>
    </citation>
    <scope>NUCLEOTIDE SEQUENCE</scope>
    <source>
        <strain evidence="2">Z1-6</strain>
    </source>
</reference>
<dbReference type="AlphaFoldDB" id="A0A9X3J5S3"/>
<keyword evidence="1" id="KW-0812">Transmembrane</keyword>
<dbReference type="RefSeq" id="WP_343333036.1">
    <property type="nucleotide sequence ID" value="NZ_JAPOHD010000020.1"/>
</dbReference>
<dbReference type="Proteomes" id="UP001145087">
    <property type="component" value="Unassembled WGS sequence"/>
</dbReference>
<keyword evidence="3" id="KW-1185">Reference proteome</keyword>
<organism evidence="2 3">
    <name type="scientific">Draconibacterium aestuarii</name>
    <dbReference type="NCBI Taxonomy" id="2998507"/>
    <lineage>
        <taxon>Bacteria</taxon>
        <taxon>Pseudomonadati</taxon>
        <taxon>Bacteroidota</taxon>
        <taxon>Bacteroidia</taxon>
        <taxon>Marinilabiliales</taxon>
        <taxon>Prolixibacteraceae</taxon>
        <taxon>Draconibacterium</taxon>
    </lineage>
</organism>
<proteinExistence type="predicted"/>
<protein>
    <submittedName>
        <fullName evidence="2">Uncharacterized protein</fullName>
    </submittedName>
</protein>
<accession>A0A9X3J5S3</accession>
<keyword evidence="1" id="KW-1133">Transmembrane helix</keyword>
<evidence type="ECO:0000256" key="1">
    <source>
        <dbReference type="SAM" id="Phobius"/>
    </source>
</evidence>
<keyword evidence="1" id="KW-0472">Membrane</keyword>
<dbReference type="EMBL" id="JAPOHD010000020">
    <property type="protein sequence ID" value="MCY1720703.1"/>
    <property type="molecule type" value="Genomic_DNA"/>
</dbReference>
<feature type="transmembrane region" description="Helical" evidence="1">
    <location>
        <begin position="9"/>
        <end position="28"/>
    </location>
</feature>
<gene>
    <name evidence="2" type="ORF">OU798_10135</name>
</gene>
<evidence type="ECO:0000313" key="2">
    <source>
        <dbReference type="EMBL" id="MCY1720703.1"/>
    </source>
</evidence>
<name>A0A9X3J5S3_9BACT</name>